<comment type="caution">
    <text evidence="2">The sequence shown here is derived from an EMBL/GenBank/DDBJ whole genome shotgun (WGS) entry which is preliminary data.</text>
</comment>
<accession>A0A699L327</accession>
<evidence type="ECO:0000256" key="1">
    <source>
        <dbReference type="SAM" id="MobiDB-lite"/>
    </source>
</evidence>
<feature type="non-terminal residue" evidence="2">
    <location>
        <position position="1"/>
    </location>
</feature>
<organism evidence="2">
    <name type="scientific">Tanacetum cinerariifolium</name>
    <name type="common">Dalmatian daisy</name>
    <name type="synonym">Chrysanthemum cinerariifolium</name>
    <dbReference type="NCBI Taxonomy" id="118510"/>
    <lineage>
        <taxon>Eukaryota</taxon>
        <taxon>Viridiplantae</taxon>
        <taxon>Streptophyta</taxon>
        <taxon>Embryophyta</taxon>
        <taxon>Tracheophyta</taxon>
        <taxon>Spermatophyta</taxon>
        <taxon>Magnoliopsida</taxon>
        <taxon>eudicotyledons</taxon>
        <taxon>Gunneridae</taxon>
        <taxon>Pentapetalae</taxon>
        <taxon>asterids</taxon>
        <taxon>campanulids</taxon>
        <taxon>Asterales</taxon>
        <taxon>Asteraceae</taxon>
        <taxon>Asteroideae</taxon>
        <taxon>Anthemideae</taxon>
        <taxon>Anthemidinae</taxon>
        <taxon>Tanacetum</taxon>
    </lineage>
</organism>
<dbReference type="AlphaFoldDB" id="A0A699L327"/>
<gene>
    <name evidence="2" type="ORF">Tci_695194</name>
</gene>
<proteinExistence type="predicted"/>
<dbReference type="EMBL" id="BKCJ010581209">
    <property type="protein sequence ID" value="GFB23223.1"/>
    <property type="molecule type" value="Genomic_DNA"/>
</dbReference>
<protein>
    <submittedName>
        <fullName evidence="2">Uncharacterized protein</fullName>
    </submittedName>
</protein>
<name>A0A699L327_TANCI</name>
<feature type="region of interest" description="Disordered" evidence="1">
    <location>
        <begin position="40"/>
        <end position="80"/>
    </location>
</feature>
<reference evidence="2" key="1">
    <citation type="journal article" date="2019" name="Sci. Rep.">
        <title>Draft genome of Tanacetum cinerariifolium, the natural source of mosquito coil.</title>
        <authorList>
            <person name="Yamashiro T."/>
            <person name="Shiraishi A."/>
            <person name="Satake H."/>
            <person name="Nakayama K."/>
        </authorList>
    </citation>
    <scope>NUCLEOTIDE SEQUENCE</scope>
</reference>
<evidence type="ECO:0000313" key="2">
    <source>
        <dbReference type="EMBL" id="GFB23223.1"/>
    </source>
</evidence>
<sequence>PTHNSADVKKLKKKNKYLTKQVHLMMKLYRSDDKFSKMLNPNESLPEFGNANGIGGCEDDEMAEDEEGGEDEEDEEDGDS</sequence>
<feature type="compositionally biased region" description="Acidic residues" evidence="1">
    <location>
        <begin position="57"/>
        <end position="80"/>
    </location>
</feature>